<gene>
    <name evidence="1" type="ordered locus">Thexy_0038</name>
</gene>
<evidence type="ECO:0000313" key="2">
    <source>
        <dbReference type="Proteomes" id="UP000007239"/>
    </source>
</evidence>
<dbReference type="AlphaFoldDB" id="F6BLC6"/>
<sequence>MQYFQNFDKLTILRKNDKNMNNCSNTFSLKMLMNRLLTEESKKLEKLIFESIAEIRDENFANLVVELLESNDAFLRDAGRELLAANSNSALKIFKKIFSDFEKNISLTIENTFRKEQFRNVAMILREVIEHNKVENVVAVAVEYLGKIGKSKEDKNIIKRTLSRFSSPFFKYITEIALKNLNYYNEVN</sequence>
<dbReference type="RefSeq" id="WP_013786866.1">
    <property type="nucleotide sequence ID" value="NC_015555.1"/>
</dbReference>
<evidence type="ECO:0000313" key="1">
    <source>
        <dbReference type="EMBL" id="AEF16102.1"/>
    </source>
</evidence>
<name>F6BLC6_THEXL</name>
<proteinExistence type="predicted"/>
<dbReference type="KEGG" id="txy:Thexy_0038"/>
<dbReference type="eggNOG" id="COG1413">
    <property type="taxonomic scope" value="Bacteria"/>
</dbReference>
<organism evidence="1 2">
    <name type="scientific">Thermoanaerobacterium xylanolyticum (strain ATCC 49914 / DSM 7097 / LX-11)</name>
    <dbReference type="NCBI Taxonomy" id="858215"/>
    <lineage>
        <taxon>Bacteria</taxon>
        <taxon>Bacillati</taxon>
        <taxon>Bacillota</taxon>
        <taxon>Clostridia</taxon>
        <taxon>Thermoanaerobacterales</taxon>
        <taxon>Thermoanaerobacteraceae</taxon>
        <taxon>Thermoanaerobacterium</taxon>
    </lineage>
</organism>
<dbReference type="Proteomes" id="UP000007239">
    <property type="component" value="Chromosome"/>
</dbReference>
<dbReference type="EMBL" id="CP002739">
    <property type="protein sequence ID" value="AEF16102.1"/>
    <property type="molecule type" value="Genomic_DNA"/>
</dbReference>
<keyword evidence="2" id="KW-1185">Reference proteome</keyword>
<protein>
    <recommendedName>
        <fullName evidence="3">HEAT domain containing protein</fullName>
    </recommendedName>
</protein>
<dbReference type="STRING" id="858215.Thexy_0038"/>
<dbReference type="SUPFAM" id="SSF48371">
    <property type="entry name" value="ARM repeat"/>
    <property type="match status" value="1"/>
</dbReference>
<evidence type="ECO:0008006" key="3">
    <source>
        <dbReference type="Google" id="ProtNLM"/>
    </source>
</evidence>
<reference evidence="1" key="1">
    <citation type="submission" date="2011-05" db="EMBL/GenBank/DDBJ databases">
        <title>Complete sequence of Thermoanaerobacterium xylanolyticum LX-11.</title>
        <authorList>
            <consortium name="US DOE Joint Genome Institute"/>
            <person name="Lucas S."/>
            <person name="Han J."/>
            <person name="Lapidus A."/>
            <person name="Cheng J.-F."/>
            <person name="Goodwin L."/>
            <person name="Pitluck S."/>
            <person name="Peters L."/>
            <person name="Mikhailova N."/>
            <person name="Lu M."/>
            <person name="Han C."/>
            <person name="Tapia R."/>
            <person name="Land M."/>
            <person name="Hauser L."/>
            <person name="Kyrpides N."/>
            <person name="Ivanova N."/>
            <person name="Pagani I."/>
            <person name="Hemme C."/>
            <person name="Woyke T."/>
        </authorList>
    </citation>
    <scope>NUCLEOTIDE SEQUENCE</scope>
    <source>
        <strain evidence="1">LX-11</strain>
    </source>
</reference>
<dbReference type="HOGENOM" id="CLU_108804_0_0_9"/>
<dbReference type="InterPro" id="IPR016024">
    <property type="entry name" value="ARM-type_fold"/>
</dbReference>
<accession>F6BLC6</accession>